<accession>A0A2N7ATZ8</accession>
<evidence type="ECO:0000313" key="2">
    <source>
        <dbReference type="Proteomes" id="UP000235649"/>
    </source>
</evidence>
<gene>
    <name evidence="1" type="ORF">CBP76_07205</name>
</gene>
<sequence length="68" mass="7993">MYVAKLNDLYLKKIVVENFYNGTKSINGQFTNSFRKAALFNDCDNKDVEILKRNGFKFYKLSETEVEE</sequence>
<organism evidence="1 2">
    <name type="scientific">Companilactobacillus nuruki</name>
    <dbReference type="NCBI Taxonomy" id="1993540"/>
    <lineage>
        <taxon>Bacteria</taxon>
        <taxon>Bacillati</taxon>
        <taxon>Bacillota</taxon>
        <taxon>Bacilli</taxon>
        <taxon>Lactobacillales</taxon>
        <taxon>Lactobacillaceae</taxon>
        <taxon>Companilactobacillus</taxon>
    </lineage>
</organism>
<dbReference type="RefSeq" id="WP_102196260.1">
    <property type="nucleotide sequence ID" value="NZ_NIPR01000022.1"/>
</dbReference>
<dbReference type="AlphaFoldDB" id="A0A2N7ATZ8"/>
<proteinExistence type="predicted"/>
<dbReference type="Proteomes" id="UP000235649">
    <property type="component" value="Unassembled WGS sequence"/>
</dbReference>
<keyword evidence="2" id="KW-1185">Reference proteome</keyword>
<dbReference type="OrthoDB" id="2334314at2"/>
<dbReference type="EMBL" id="NIPR01000022">
    <property type="protein sequence ID" value="PMD70272.1"/>
    <property type="molecule type" value="Genomic_DNA"/>
</dbReference>
<evidence type="ECO:0000313" key="1">
    <source>
        <dbReference type="EMBL" id="PMD70272.1"/>
    </source>
</evidence>
<name>A0A2N7ATZ8_9LACO</name>
<comment type="caution">
    <text evidence="1">The sequence shown here is derived from an EMBL/GenBank/DDBJ whole genome shotgun (WGS) entry which is preliminary data.</text>
</comment>
<protein>
    <submittedName>
        <fullName evidence="1">Uncharacterized protein</fullName>
    </submittedName>
</protein>
<reference evidence="1 2" key="1">
    <citation type="submission" date="2017-05" db="EMBL/GenBank/DDBJ databases">
        <title>Lactobacillus nurukis nov., sp. nov., isolated from nuruk.</title>
        <authorList>
            <person name="Kim S.-J."/>
        </authorList>
    </citation>
    <scope>NUCLEOTIDE SEQUENCE [LARGE SCALE GENOMIC DNA]</scope>
    <source>
        <strain evidence="1 2">SYF10-1a</strain>
    </source>
</reference>